<keyword evidence="3" id="KW-0479">Metal-binding</keyword>
<dbReference type="InterPro" id="IPR036396">
    <property type="entry name" value="Cyt_P450_sf"/>
</dbReference>
<keyword evidence="5" id="KW-1185">Reference proteome</keyword>
<gene>
    <name evidence="4" type="ORF">MF672_050450</name>
</gene>
<dbReference type="Pfam" id="PF00067">
    <property type="entry name" value="p450"/>
    <property type="match status" value="1"/>
</dbReference>
<keyword evidence="3" id="KW-0503">Monooxygenase</keyword>
<keyword evidence="3" id="KW-0408">Iron</keyword>
<dbReference type="InterPro" id="IPR050121">
    <property type="entry name" value="Cytochrome_P450_monoxygenase"/>
</dbReference>
<dbReference type="PRINTS" id="PR00463">
    <property type="entry name" value="EP450I"/>
</dbReference>
<evidence type="ECO:0000313" key="4">
    <source>
        <dbReference type="EMBL" id="MCK2221979.1"/>
    </source>
</evidence>
<keyword evidence="3" id="KW-0349">Heme</keyword>
<dbReference type="InterPro" id="IPR001128">
    <property type="entry name" value="Cyt_P450"/>
</dbReference>
<dbReference type="PRINTS" id="PR00385">
    <property type="entry name" value="P450"/>
</dbReference>
<dbReference type="PANTHER" id="PTHR24305">
    <property type="entry name" value="CYTOCHROME P450"/>
    <property type="match status" value="1"/>
</dbReference>
<dbReference type="InterPro" id="IPR017972">
    <property type="entry name" value="Cyt_P450_CS"/>
</dbReference>
<evidence type="ECO:0000256" key="2">
    <source>
        <dbReference type="ARBA" id="ARBA00010617"/>
    </source>
</evidence>
<accession>A0ABT0GBK1</accession>
<proteinExistence type="inferred from homology"/>
<comment type="cofactor">
    <cofactor evidence="1">
        <name>heme</name>
        <dbReference type="ChEBI" id="CHEBI:30413"/>
    </cofactor>
</comment>
<dbReference type="PANTHER" id="PTHR24305:SF166">
    <property type="entry name" value="CYTOCHROME P450 12A4, MITOCHONDRIAL-RELATED"/>
    <property type="match status" value="1"/>
</dbReference>
<dbReference type="EMBL" id="JAKRKC020000003">
    <property type="protein sequence ID" value="MCK2221979.1"/>
    <property type="molecule type" value="Genomic_DNA"/>
</dbReference>
<reference evidence="4 5" key="1">
    <citation type="submission" date="2022-04" db="EMBL/GenBank/DDBJ databases">
        <title>Genome draft of Actinomadura sp. ATCC 31491.</title>
        <authorList>
            <person name="Shi X."/>
            <person name="Du Y."/>
        </authorList>
    </citation>
    <scope>NUCLEOTIDE SEQUENCE [LARGE SCALE GENOMIC DNA]</scope>
    <source>
        <strain evidence="4 5">ATCC 31491</strain>
    </source>
</reference>
<evidence type="ECO:0000313" key="5">
    <source>
        <dbReference type="Proteomes" id="UP001317259"/>
    </source>
</evidence>
<evidence type="ECO:0000256" key="3">
    <source>
        <dbReference type="RuleBase" id="RU000461"/>
    </source>
</evidence>
<dbReference type="RefSeq" id="WP_242380102.1">
    <property type="nucleotide sequence ID" value="NZ_JAKRKC020000003.1"/>
</dbReference>
<comment type="similarity">
    <text evidence="2 3">Belongs to the cytochrome P450 family.</text>
</comment>
<dbReference type="PROSITE" id="PS00086">
    <property type="entry name" value="CYTOCHROME_P450"/>
    <property type="match status" value="1"/>
</dbReference>
<protein>
    <submittedName>
        <fullName evidence="4">Cytochrome P450</fullName>
    </submittedName>
</protein>
<dbReference type="SUPFAM" id="SSF48264">
    <property type="entry name" value="Cytochrome P450"/>
    <property type="match status" value="1"/>
</dbReference>
<sequence length="427" mass="46934">MSDRPPFWEPWAGTATLPAALLLGEHVTHALFERTGSMFALWLPGVGRSVMVRDPAVVRELLLAPEEAVDDVAANLVQTPVIGPQGLAVLAPEANRALRRLMTPALRPQSRERLRAEAESLARDVLAGCPLKVPFALGPRLRTATMGATLAQVTGVAEAARAAEWNRVLHRMFQQAVSAEITVRYMLRGAGGLAWWPSFRRHMGECDALVYGEIARRRRCGDDRDDVLGALMRARDERGARLTDRVLRDQVMSLFAGARTTTATGLAWLFERVARHPDVLRRVAEGDEAYADAVCYEALRVRPPVAFFGRALRRPVELGGRTVRPGTAVIVHIRALHHHPGLYPDPAAFRPERWLGRRPGGYGWMPFGGGRRTCVGDRMALALMAAFLRVFAESVTIAPGVPGDEAVRWLAISNVPGDDCRLVLTPR</sequence>
<keyword evidence="3" id="KW-0560">Oxidoreductase</keyword>
<evidence type="ECO:0000256" key="1">
    <source>
        <dbReference type="ARBA" id="ARBA00001971"/>
    </source>
</evidence>
<name>A0ABT0GBK1_9ACTN</name>
<comment type="caution">
    <text evidence="4">The sequence shown here is derived from an EMBL/GenBank/DDBJ whole genome shotgun (WGS) entry which is preliminary data.</text>
</comment>
<dbReference type="Proteomes" id="UP001317259">
    <property type="component" value="Unassembled WGS sequence"/>
</dbReference>
<dbReference type="Gene3D" id="1.10.630.10">
    <property type="entry name" value="Cytochrome P450"/>
    <property type="match status" value="1"/>
</dbReference>
<organism evidence="4 5">
    <name type="scientific">Actinomadura luzonensis</name>
    <dbReference type="NCBI Taxonomy" id="2805427"/>
    <lineage>
        <taxon>Bacteria</taxon>
        <taxon>Bacillati</taxon>
        <taxon>Actinomycetota</taxon>
        <taxon>Actinomycetes</taxon>
        <taxon>Streptosporangiales</taxon>
        <taxon>Thermomonosporaceae</taxon>
        <taxon>Actinomadura</taxon>
    </lineage>
</organism>
<dbReference type="InterPro" id="IPR002401">
    <property type="entry name" value="Cyt_P450_E_grp-I"/>
</dbReference>